<dbReference type="eggNOG" id="COG3806">
    <property type="taxonomic scope" value="Bacteria"/>
</dbReference>
<dbReference type="SUPFAM" id="SSF51182">
    <property type="entry name" value="RmlC-like cupins"/>
    <property type="match status" value="1"/>
</dbReference>
<keyword evidence="3" id="KW-1185">Reference proteome</keyword>
<dbReference type="Gene3D" id="1.10.10.1320">
    <property type="entry name" value="Anti-sigma factor, zinc-finger domain"/>
    <property type="match status" value="1"/>
</dbReference>
<dbReference type="InterPro" id="IPR041916">
    <property type="entry name" value="Anti_sigma_zinc_sf"/>
</dbReference>
<evidence type="ECO:0000259" key="1">
    <source>
        <dbReference type="Pfam" id="PF12973"/>
    </source>
</evidence>
<dbReference type="Pfam" id="PF12973">
    <property type="entry name" value="Cupin_7"/>
    <property type="match status" value="1"/>
</dbReference>
<dbReference type="EMBL" id="ACYY01000002">
    <property type="protein sequence ID" value="EEW26697.1"/>
    <property type="molecule type" value="Genomic_DNA"/>
</dbReference>
<dbReference type="InterPro" id="IPR012807">
    <property type="entry name" value="Anti-sigma_ChrR"/>
</dbReference>
<dbReference type="InterPro" id="IPR014710">
    <property type="entry name" value="RmlC-like_jellyroll"/>
</dbReference>
<dbReference type="AlphaFoldDB" id="C8RXH2"/>
<sequence>MTMNHHISEPMLMAYAAGTLPEAFNLVLATHLSLCDDCRAQLAACEAVGGALLQDAGSVAMDAGSFEACLARLARPTPAPRLAAKGLFPAPLRDYVGGDLSAVQWKPLGMGVRQAILTTDKLATARLLYIPAGHGVPDHGHRGIELTLVLQGAFSDSTSRFGPGDLEIANEDLDHTPVAEAGMDCICLAATDAPLRFSGLIPRLAQPFLRI</sequence>
<dbReference type="Gene3D" id="2.60.120.10">
    <property type="entry name" value="Jelly Rolls"/>
    <property type="match status" value="1"/>
</dbReference>
<accession>C8RXH2</accession>
<comment type="caution">
    <text evidence="2">The sequence shown here is derived from an EMBL/GenBank/DDBJ whole genome shotgun (WGS) entry which is preliminary data.</text>
</comment>
<dbReference type="RefSeq" id="WP_008027725.1">
    <property type="nucleotide sequence ID" value="NZ_ACYY01000002.1"/>
</dbReference>
<dbReference type="STRING" id="371731.Rsw2DRAFT_0500"/>
<organism evidence="2 3">
    <name type="scientific">Rhodobacter ferrooxidans</name>
    <dbReference type="NCBI Taxonomy" id="371731"/>
    <lineage>
        <taxon>Bacteria</taxon>
        <taxon>Pseudomonadati</taxon>
        <taxon>Pseudomonadota</taxon>
        <taxon>Alphaproteobacteria</taxon>
        <taxon>Rhodobacterales</taxon>
        <taxon>Rhodobacter group</taxon>
        <taxon>Rhodobacter</taxon>
    </lineage>
</organism>
<protein>
    <submittedName>
        <fullName evidence="2">Anti-ECFsigma factor, ChrR</fullName>
    </submittedName>
</protein>
<evidence type="ECO:0000313" key="3">
    <source>
        <dbReference type="Proteomes" id="UP000010121"/>
    </source>
</evidence>
<name>C8RXH2_9RHOB</name>
<proteinExistence type="predicted"/>
<evidence type="ECO:0000313" key="2">
    <source>
        <dbReference type="EMBL" id="EEW26697.1"/>
    </source>
</evidence>
<dbReference type="InterPro" id="IPR011051">
    <property type="entry name" value="RmlC_Cupin_sf"/>
</dbReference>
<gene>
    <name evidence="2" type="ORF">Rsw2DRAFT_0500</name>
</gene>
<dbReference type="Proteomes" id="UP000010121">
    <property type="component" value="Unassembled WGS sequence"/>
</dbReference>
<dbReference type="CDD" id="cd20301">
    <property type="entry name" value="cupin_ChrR"/>
    <property type="match status" value="1"/>
</dbReference>
<reference evidence="2 3" key="1">
    <citation type="submission" date="2009-08" db="EMBL/GenBank/DDBJ databases">
        <title>The draft genome of Rhodobacter sp. SW2.</title>
        <authorList>
            <consortium name="US DOE Joint Genome Institute (JGI-PGF)"/>
            <person name="Lucas S."/>
            <person name="Copeland A."/>
            <person name="Lapidus A."/>
            <person name="Glavina del Rio T."/>
            <person name="Tice H."/>
            <person name="Bruce D."/>
            <person name="Goodwin L."/>
            <person name="Pitluck S."/>
            <person name="Larimer F."/>
            <person name="Land M.L."/>
            <person name="Hauser L."/>
            <person name="Emerson D."/>
        </authorList>
    </citation>
    <scope>NUCLEOTIDE SEQUENCE [LARGE SCALE GENOMIC DNA]</scope>
    <source>
        <strain evidence="2 3">SW2</strain>
    </source>
</reference>
<dbReference type="OrthoDB" id="2988517at2"/>
<dbReference type="InterPro" id="IPR025979">
    <property type="entry name" value="ChrR-like_cupin_dom"/>
</dbReference>
<dbReference type="NCBIfam" id="TIGR02451">
    <property type="entry name" value="anti_sig_ChrR"/>
    <property type="match status" value="1"/>
</dbReference>
<feature type="domain" description="ChrR-like cupin" evidence="1">
    <location>
        <begin position="99"/>
        <end position="190"/>
    </location>
</feature>